<dbReference type="PANTHER" id="PTHR46623:SF6">
    <property type="entry name" value="ALPHA_BETA-HYDROLASES SUPERFAMILY PROTEIN"/>
    <property type="match status" value="1"/>
</dbReference>
<dbReference type="InterPro" id="IPR029058">
    <property type="entry name" value="AB_hydrolase_fold"/>
</dbReference>
<feature type="region of interest" description="Disordered" evidence="1">
    <location>
        <begin position="175"/>
        <end position="223"/>
    </location>
</feature>
<dbReference type="Pfam" id="PF01738">
    <property type="entry name" value="DLH"/>
    <property type="match status" value="1"/>
</dbReference>
<dbReference type="Gene3D" id="3.30.1520.10">
    <property type="entry name" value="Phox-like domain"/>
    <property type="match status" value="1"/>
</dbReference>
<sequence>MEAARQRAASGELPEEKGAPGENDVEVIGTLTAEDARGCAYTLYRLQVRMGNVMWNVERRFSQFKALTEQLRLRGGAALPVVPNGLWHAPWTGGGNMSPGFVAKRAHGVQSYLRALLRLLPQDDPLLSAFLSRGAVLRREVSRRGSLRLGELRLEAATLVRAHEMEWRVMWEEKMHGRPRRRAEAPRDEEGAAEEERRDVPAEPVEAELPSPSDGSTLPTGGDACVQSDAHSCCGDEQGGACASTAADRYSKDPGDEERLQHLPCAGAGELPDVIGNNPFSNSREPEMPLESVTINSTIPAFVGGEKGAPAVIVIQEWWGVTPMIKAHAEMLSSKLGGARVLIPDIYKGKLGVDKEEAHHLMSNLDFPQAVKEISEAAAFLKAEGSPKVGVVGFCMGGALTMGGLAASPDISCGAPFYGVNFGLFDAAQLKDKPVQGHFGAEDKMTGFSDPETGKKLESALKEAGNGEAEVFIYDGVGHAFMNSDPAPFKTFEERQEAMGFAHYDNAQAELAWGRLVSFFEKHLK</sequence>
<dbReference type="InterPro" id="IPR051049">
    <property type="entry name" value="Dienelactone_hydrolase-like"/>
</dbReference>
<organism evidence="3 4">
    <name type="scientific">Prymnesium parvum</name>
    <name type="common">Toxic golden alga</name>
    <dbReference type="NCBI Taxonomy" id="97485"/>
    <lineage>
        <taxon>Eukaryota</taxon>
        <taxon>Haptista</taxon>
        <taxon>Haptophyta</taxon>
        <taxon>Prymnesiophyceae</taxon>
        <taxon>Prymnesiales</taxon>
        <taxon>Prymnesiaceae</taxon>
        <taxon>Prymnesium</taxon>
    </lineage>
</organism>
<dbReference type="AlphaFoldDB" id="A0AB34IUT6"/>
<dbReference type="Proteomes" id="UP001515480">
    <property type="component" value="Unassembled WGS sequence"/>
</dbReference>
<protein>
    <recommendedName>
        <fullName evidence="2">PX domain-containing protein</fullName>
    </recommendedName>
</protein>
<reference evidence="3 4" key="1">
    <citation type="journal article" date="2024" name="Science">
        <title>Giant polyketide synthase enzymes in the biosynthesis of giant marine polyether toxins.</title>
        <authorList>
            <person name="Fallon T.R."/>
            <person name="Shende V.V."/>
            <person name="Wierzbicki I.H."/>
            <person name="Pendleton A.L."/>
            <person name="Watervoot N.F."/>
            <person name="Auber R.P."/>
            <person name="Gonzalez D.J."/>
            <person name="Wisecaver J.H."/>
            <person name="Moore B.S."/>
        </authorList>
    </citation>
    <scope>NUCLEOTIDE SEQUENCE [LARGE SCALE GENOMIC DNA]</scope>
    <source>
        <strain evidence="3 4">12B1</strain>
    </source>
</reference>
<dbReference type="InterPro" id="IPR001683">
    <property type="entry name" value="PX_dom"/>
</dbReference>
<dbReference type="SUPFAM" id="SSF64268">
    <property type="entry name" value="PX domain"/>
    <property type="match status" value="1"/>
</dbReference>
<dbReference type="GO" id="GO:0016787">
    <property type="term" value="F:hydrolase activity"/>
    <property type="evidence" value="ECO:0007669"/>
    <property type="project" value="InterPro"/>
</dbReference>
<accession>A0AB34IUT6</accession>
<feature type="domain" description="PX" evidence="2">
    <location>
        <begin position="22"/>
        <end position="138"/>
    </location>
</feature>
<dbReference type="InterPro" id="IPR002925">
    <property type="entry name" value="Dienelactn_hydro"/>
</dbReference>
<keyword evidence="4" id="KW-1185">Reference proteome</keyword>
<dbReference type="SUPFAM" id="SSF53474">
    <property type="entry name" value="alpha/beta-Hydrolases"/>
    <property type="match status" value="1"/>
</dbReference>
<dbReference type="EMBL" id="JBGBPQ010000018">
    <property type="protein sequence ID" value="KAL1506907.1"/>
    <property type="molecule type" value="Genomic_DNA"/>
</dbReference>
<feature type="compositionally biased region" description="Basic and acidic residues" evidence="1">
    <location>
        <begin position="175"/>
        <end position="201"/>
    </location>
</feature>
<evidence type="ECO:0000313" key="3">
    <source>
        <dbReference type="EMBL" id="KAL1506907.1"/>
    </source>
</evidence>
<proteinExistence type="predicted"/>
<evidence type="ECO:0000313" key="4">
    <source>
        <dbReference type="Proteomes" id="UP001515480"/>
    </source>
</evidence>
<dbReference type="InterPro" id="IPR036871">
    <property type="entry name" value="PX_dom_sf"/>
</dbReference>
<dbReference type="PANTHER" id="PTHR46623">
    <property type="entry name" value="CARBOXYMETHYLENEBUTENOLIDASE-RELATED"/>
    <property type="match status" value="1"/>
</dbReference>
<evidence type="ECO:0000256" key="1">
    <source>
        <dbReference type="SAM" id="MobiDB-lite"/>
    </source>
</evidence>
<comment type="caution">
    <text evidence="3">The sequence shown here is derived from an EMBL/GenBank/DDBJ whole genome shotgun (WGS) entry which is preliminary data.</text>
</comment>
<dbReference type="GO" id="GO:0035091">
    <property type="term" value="F:phosphatidylinositol binding"/>
    <property type="evidence" value="ECO:0007669"/>
    <property type="project" value="InterPro"/>
</dbReference>
<dbReference type="Gene3D" id="3.40.50.1820">
    <property type="entry name" value="alpha/beta hydrolase"/>
    <property type="match status" value="1"/>
</dbReference>
<dbReference type="Pfam" id="PF00787">
    <property type="entry name" value="PX"/>
    <property type="match status" value="1"/>
</dbReference>
<dbReference type="PROSITE" id="PS50195">
    <property type="entry name" value="PX"/>
    <property type="match status" value="1"/>
</dbReference>
<evidence type="ECO:0000259" key="2">
    <source>
        <dbReference type="PROSITE" id="PS50195"/>
    </source>
</evidence>
<feature type="region of interest" description="Disordered" evidence="1">
    <location>
        <begin position="1"/>
        <end position="23"/>
    </location>
</feature>
<gene>
    <name evidence="3" type="ORF">AB1Y20_007771</name>
</gene>
<name>A0AB34IUT6_PRYPA</name>